<comment type="caution">
    <text evidence="1">The sequence shown here is derived from an EMBL/GenBank/DDBJ whole genome shotgun (WGS) entry which is preliminary data.</text>
</comment>
<protein>
    <submittedName>
        <fullName evidence="1">Uncharacterized protein</fullName>
    </submittedName>
</protein>
<keyword evidence="2" id="KW-1185">Reference proteome</keyword>
<accession>A0A2W2F2Q1</accession>
<evidence type="ECO:0000313" key="2">
    <source>
        <dbReference type="Proteomes" id="UP000248544"/>
    </source>
</evidence>
<dbReference type="AlphaFoldDB" id="A0A2W2F2Q1"/>
<reference evidence="1 2" key="1">
    <citation type="submission" date="2018-01" db="EMBL/GenBank/DDBJ databases">
        <title>Draft genome sequence of Sphaerisporangium sp. 7K107.</title>
        <authorList>
            <person name="Sahin N."/>
            <person name="Saygin H."/>
            <person name="Ay H."/>
        </authorList>
    </citation>
    <scope>NUCLEOTIDE SEQUENCE [LARGE SCALE GENOMIC DNA]</scope>
    <source>
        <strain evidence="1 2">7K107</strain>
    </source>
</reference>
<name>A0A2W2F2Q1_9ACTN</name>
<sequence length="108" mass="12372">MSHSEQTWRVVCGGELCGEITIDAMDMPWLHGSFVARSAYAKVKPLFDRELELLEQTNDDPEAWEAAYDQVANAVRLVSPHRPVADFLLHIDGDRAWFRWSDEPLSTR</sequence>
<evidence type="ECO:0000313" key="1">
    <source>
        <dbReference type="EMBL" id="PZG31196.1"/>
    </source>
</evidence>
<dbReference type="EMBL" id="POUA01000330">
    <property type="protein sequence ID" value="PZG31196.1"/>
    <property type="molecule type" value="Genomic_DNA"/>
</dbReference>
<gene>
    <name evidence="1" type="ORF">C1I98_30320</name>
</gene>
<organism evidence="1 2">
    <name type="scientific">Spongiactinospora gelatinilytica</name>
    <dbReference type="NCBI Taxonomy" id="2666298"/>
    <lineage>
        <taxon>Bacteria</taxon>
        <taxon>Bacillati</taxon>
        <taxon>Actinomycetota</taxon>
        <taxon>Actinomycetes</taxon>
        <taxon>Streptosporangiales</taxon>
        <taxon>Streptosporangiaceae</taxon>
        <taxon>Spongiactinospora</taxon>
    </lineage>
</organism>
<dbReference type="Proteomes" id="UP000248544">
    <property type="component" value="Unassembled WGS sequence"/>
</dbReference>
<proteinExistence type="predicted"/>